<organism evidence="1 2">
    <name type="scientific">Bodo saltans</name>
    <name type="common">Flagellated protozoan</name>
    <dbReference type="NCBI Taxonomy" id="75058"/>
    <lineage>
        <taxon>Eukaryota</taxon>
        <taxon>Discoba</taxon>
        <taxon>Euglenozoa</taxon>
        <taxon>Kinetoplastea</taxon>
        <taxon>Metakinetoplastina</taxon>
        <taxon>Eubodonida</taxon>
        <taxon>Bodonidae</taxon>
        <taxon>Bodo</taxon>
    </lineage>
</organism>
<evidence type="ECO:0000313" key="2">
    <source>
        <dbReference type="Proteomes" id="UP000051952"/>
    </source>
</evidence>
<dbReference type="Proteomes" id="UP000051952">
    <property type="component" value="Unassembled WGS sequence"/>
</dbReference>
<gene>
    <name evidence="1" type="ORF">BSAL_72750</name>
</gene>
<dbReference type="AlphaFoldDB" id="A0A0S4ITC1"/>
<protein>
    <submittedName>
        <fullName evidence="1">Uncharacterized protein</fullName>
    </submittedName>
</protein>
<keyword evidence="2" id="KW-1185">Reference proteome</keyword>
<sequence>MLNVFRKPKEKSLSSSKELKDVQMHVYTRASGLIGRFLGRDLKIRIDGFEVTYVEDAATGRKAVRDVVVDSDSLSPMADVNENRFERLYLTLTEAERVARRTKNAILDVSRYPHVEYRVDHEDEHYFQGQLRMRGIEQPLRCEKKLEGPELVVTCPIDYTQHGALPYKHLLGLFSVKPTVEVVTRIPVKLLL</sequence>
<dbReference type="VEuPathDB" id="TriTrypDB:BSAL_72750"/>
<dbReference type="OMA" id="VVRCPID"/>
<proteinExistence type="predicted"/>
<name>A0A0S4ITC1_BODSA</name>
<dbReference type="EMBL" id="CYKH01000587">
    <property type="protein sequence ID" value="CUG06461.1"/>
    <property type="molecule type" value="Genomic_DNA"/>
</dbReference>
<accession>A0A0S4ITC1</accession>
<reference evidence="2" key="1">
    <citation type="submission" date="2015-09" db="EMBL/GenBank/DDBJ databases">
        <authorList>
            <consortium name="Pathogen Informatics"/>
        </authorList>
    </citation>
    <scope>NUCLEOTIDE SEQUENCE [LARGE SCALE GENOMIC DNA]</scope>
    <source>
        <strain evidence="2">Lake Konstanz</strain>
    </source>
</reference>
<dbReference type="SUPFAM" id="SSF101874">
    <property type="entry name" value="YceI-like"/>
    <property type="match status" value="1"/>
</dbReference>
<evidence type="ECO:0000313" key="1">
    <source>
        <dbReference type="EMBL" id="CUG06461.1"/>
    </source>
</evidence>
<dbReference type="Gene3D" id="2.40.128.110">
    <property type="entry name" value="Lipid/polyisoprenoid-binding, YceI-like"/>
    <property type="match status" value="1"/>
</dbReference>
<dbReference type="OrthoDB" id="275678at2759"/>
<dbReference type="InterPro" id="IPR036761">
    <property type="entry name" value="TTHA0802/YceI-like_sf"/>
</dbReference>